<dbReference type="Proteomes" id="UP000604825">
    <property type="component" value="Unassembled WGS sequence"/>
</dbReference>
<dbReference type="AlphaFoldDB" id="A0A811S6E5"/>
<comment type="caution">
    <text evidence="2">The sequence shown here is derived from an EMBL/GenBank/DDBJ whole genome shotgun (WGS) entry which is preliminary data.</text>
</comment>
<evidence type="ECO:0000313" key="3">
    <source>
        <dbReference type="Proteomes" id="UP000604825"/>
    </source>
</evidence>
<reference evidence="2" key="1">
    <citation type="submission" date="2020-10" db="EMBL/GenBank/DDBJ databases">
        <authorList>
            <person name="Han B."/>
            <person name="Lu T."/>
            <person name="Zhao Q."/>
            <person name="Huang X."/>
            <person name="Zhao Y."/>
        </authorList>
    </citation>
    <scope>NUCLEOTIDE SEQUENCE</scope>
</reference>
<proteinExistence type="predicted"/>
<feature type="compositionally biased region" description="Pro residues" evidence="1">
    <location>
        <begin position="1"/>
        <end position="15"/>
    </location>
</feature>
<sequence length="208" mass="23929">MPPWRRCPRLLPRPPWHQYRREAARQDPRVMRPGSAGHRAQPQPRSAASSMKEHLKPGWRRGSESPLLQHFLHEPCQAPPIAYASRALKAEEERVICNILPYLLPFACCCRCPLRPMQLCKHQWTLLQMMQSICSMEWTQGGAIVLKIIKECLKQLTMISSTSWSWMWCYRSRIALLQQLLPHAAPFASSGLAFVSSQPMNRFGCNVL</sequence>
<name>A0A811S6E5_9POAL</name>
<evidence type="ECO:0000256" key="1">
    <source>
        <dbReference type="SAM" id="MobiDB-lite"/>
    </source>
</evidence>
<keyword evidence="3" id="KW-1185">Reference proteome</keyword>
<feature type="compositionally biased region" description="Basic and acidic residues" evidence="1">
    <location>
        <begin position="19"/>
        <end position="30"/>
    </location>
</feature>
<gene>
    <name evidence="2" type="ORF">NCGR_LOCUS61922</name>
</gene>
<accession>A0A811S6E5</accession>
<dbReference type="EMBL" id="CAJGYO010000018">
    <property type="protein sequence ID" value="CAD6337824.1"/>
    <property type="molecule type" value="Genomic_DNA"/>
</dbReference>
<protein>
    <submittedName>
        <fullName evidence="2">Uncharacterized protein</fullName>
    </submittedName>
</protein>
<evidence type="ECO:0000313" key="2">
    <source>
        <dbReference type="EMBL" id="CAD6337824.1"/>
    </source>
</evidence>
<feature type="region of interest" description="Disordered" evidence="1">
    <location>
        <begin position="1"/>
        <end position="56"/>
    </location>
</feature>
<organism evidence="2 3">
    <name type="scientific">Miscanthus lutarioriparius</name>
    <dbReference type="NCBI Taxonomy" id="422564"/>
    <lineage>
        <taxon>Eukaryota</taxon>
        <taxon>Viridiplantae</taxon>
        <taxon>Streptophyta</taxon>
        <taxon>Embryophyta</taxon>
        <taxon>Tracheophyta</taxon>
        <taxon>Spermatophyta</taxon>
        <taxon>Magnoliopsida</taxon>
        <taxon>Liliopsida</taxon>
        <taxon>Poales</taxon>
        <taxon>Poaceae</taxon>
        <taxon>PACMAD clade</taxon>
        <taxon>Panicoideae</taxon>
        <taxon>Andropogonodae</taxon>
        <taxon>Andropogoneae</taxon>
        <taxon>Saccharinae</taxon>
        <taxon>Miscanthus</taxon>
    </lineage>
</organism>